<evidence type="ECO:0000313" key="1">
    <source>
        <dbReference type="EMBL" id="ACR19378.1"/>
    </source>
</evidence>
<organism evidence="1">
    <name type="scientific">Pleurozia purpurea</name>
    <dbReference type="NCBI Taxonomy" id="280637"/>
    <lineage>
        <taxon>Eukaryota</taxon>
        <taxon>Viridiplantae</taxon>
        <taxon>Streptophyta</taxon>
        <taxon>Embryophyta</taxon>
        <taxon>Marchantiophyta</taxon>
        <taxon>Jungermanniopsida</taxon>
        <taxon>Metzgeriidae</taxon>
        <taxon>Pleuroziales</taxon>
        <taxon>Pleuroziaceae</taxon>
        <taxon>Pleurozia</taxon>
    </lineage>
</organism>
<dbReference type="GeneID" id="8542299"/>
<accession>D0R041</accession>
<keyword evidence="1" id="KW-0496">Mitochondrion</keyword>
<protein>
    <submittedName>
        <fullName evidence="1">Uncharacterized protein</fullName>
    </submittedName>
</protein>
<dbReference type="EMBL" id="FJ999996">
    <property type="protein sequence ID" value="ACR19378.1"/>
    <property type="molecule type" value="Genomic_DNA"/>
</dbReference>
<name>D0R041_9MARC</name>
<reference evidence="1" key="1">
    <citation type="journal article" date="2009" name="Curr. Genet.">
        <title>The complete mitochondrial genome sequence of the liverwort Pleurozia purpurea reveals extremely conservative mitochondrial genome evolution in liverworts.</title>
        <authorList>
            <person name="Wang B."/>
            <person name="Xue J."/>
            <person name="Li L."/>
            <person name="Liu Y."/>
            <person name="Qiu Y.L."/>
        </authorList>
    </citation>
    <scope>NUCLEOTIDE SEQUENCE</scope>
</reference>
<dbReference type="AlphaFoldDB" id="D0R041"/>
<dbReference type="RefSeq" id="YP_003275994.1">
    <property type="nucleotide sequence ID" value="NC_013444.1"/>
</dbReference>
<sequence length="121" mass="13997">MQGEARKQRLFALTPRFIVYTYPAKRSEAMRIHQATKKPTCFAGKKFILHSRIRLFRSRPAHVVLMGPLQWRLLWLYGRSLHWRGPEIKIFSVFDSTSVPVGRPSRVGRALGALRLKPGLE</sequence>
<gene>
    <name evidence="1" type="ORF">PlpuMp42</name>
</gene>
<proteinExistence type="predicted"/>
<geneLocation type="mitochondrion" evidence="1"/>